<dbReference type="InterPro" id="IPR014721">
    <property type="entry name" value="Ribsml_uS5_D2-typ_fold_subgr"/>
</dbReference>
<dbReference type="OrthoDB" id="10254627at2759"/>
<dbReference type="FunFam" id="3.30.230.10:FF:000001">
    <property type="entry name" value="30S ribosomal protein S9"/>
    <property type="match status" value="1"/>
</dbReference>
<comment type="similarity">
    <text evidence="1 6">Belongs to the universal ribosomal protein uS9 family.</text>
</comment>
<dbReference type="PANTHER" id="PTHR21569:SF1">
    <property type="entry name" value="SMALL RIBOSOMAL SUBUNIT PROTEIN US9M"/>
    <property type="match status" value="1"/>
</dbReference>
<dbReference type="GO" id="GO:0003735">
    <property type="term" value="F:structural constituent of ribosome"/>
    <property type="evidence" value="ECO:0007669"/>
    <property type="project" value="EnsemblFungi"/>
</dbReference>
<name>A0A261Y874_9FUNG</name>
<accession>A0A261Y874</accession>
<evidence type="ECO:0000256" key="6">
    <source>
        <dbReference type="RuleBase" id="RU003815"/>
    </source>
</evidence>
<dbReference type="PANTHER" id="PTHR21569">
    <property type="entry name" value="RIBOSOMAL PROTEIN S9"/>
    <property type="match status" value="1"/>
</dbReference>
<protein>
    <recommendedName>
        <fullName evidence="4">Small ribosomal subunit protein uS9m</fullName>
    </recommendedName>
    <alternativeName>
        <fullName evidence="5">37S ribosomal protein S9, mitochondrial</fullName>
    </alternativeName>
</protein>
<sequence>MLRSLARWTPLRPVARLLGSTPSTSKVLHPFIQVTARSATSFSQTTPTYHSIDNPLAHKEKPGSVSYFTGNWQYNDLLIELDDMYKQYKLESQTRADDSAEAEQPTFSWKLRDKMAETLGFPLTTSQWRKIVNKLNQLVSLPHPPAALIEELERFSRFDASRAQASSAKKLDDWGRAYALGRRKESSARCWLVRGDGQILVNGESLSSVFKLANDREEILWPLELTDTLANYNAWCLVRGGGSTGQSQAIKLGIAKALLVHQPELKPILRKGGCITRDPRVVERKKPGQKKARAKYTWVKR</sequence>
<dbReference type="InterPro" id="IPR020568">
    <property type="entry name" value="Ribosomal_Su5_D2-typ_SF"/>
</dbReference>
<evidence type="ECO:0000313" key="7">
    <source>
        <dbReference type="EMBL" id="OZJ06781.1"/>
    </source>
</evidence>
<dbReference type="InterPro" id="IPR000754">
    <property type="entry name" value="Ribosomal_uS9"/>
</dbReference>
<keyword evidence="2 6" id="KW-0689">Ribosomal protein</keyword>
<evidence type="ECO:0000313" key="8">
    <source>
        <dbReference type="Proteomes" id="UP000242875"/>
    </source>
</evidence>
<dbReference type="InterPro" id="IPR023035">
    <property type="entry name" value="Ribosomal_uS9_bac/plastid"/>
</dbReference>
<keyword evidence="3 6" id="KW-0687">Ribonucleoprotein</keyword>
<dbReference type="EMBL" id="MVBO01000002">
    <property type="protein sequence ID" value="OZJ06781.1"/>
    <property type="molecule type" value="Genomic_DNA"/>
</dbReference>
<dbReference type="PROSITE" id="PS00360">
    <property type="entry name" value="RIBOSOMAL_S9"/>
    <property type="match status" value="1"/>
</dbReference>
<dbReference type="Pfam" id="PF00380">
    <property type="entry name" value="Ribosomal_S9"/>
    <property type="match status" value="1"/>
</dbReference>
<dbReference type="InterPro" id="IPR020574">
    <property type="entry name" value="Ribosomal_uS9_CS"/>
</dbReference>
<reference evidence="7 8" key="1">
    <citation type="journal article" date="2017" name="Mycologia">
        <title>Bifiguratus adelaidae, gen. et sp. nov., a new member of Mucoromycotina in endophytic and soil-dwelling habitats.</title>
        <authorList>
            <person name="Torres-Cruz T.J."/>
            <person name="Billingsley Tobias T.L."/>
            <person name="Almatruk M."/>
            <person name="Hesse C."/>
            <person name="Kuske C.R."/>
            <person name="Desiro A."/>
            <person name="Benucci G.M."/>
            <person name="Bonito G."/>
            <person name="Stajich J.E."/>
            <person name="Dunlap C."/>
            <person name="Arnold A.E."/>
            <person name="Porras-Alfaro A."/>
        </authorList>
    </citation>
    <scope>NUCLEOTIDE SEQUENCE [LARGE SCALE GENOMIC DNA]</scope>
    <source>
        <strain evidence="7 8">AZ0501</strain>
    </source>
</reference>
<dbReference type="AlphaFoldDB" id="A0A261Y874"/>
<evidence type="ECO:0000256" key="3">
    <source>
        <dbReference type="ARBA" id="ARBA00023274"/>
    </source>
</evidence>
<organism evidence="7 8">
    <name type="scientific">Bifiguratus adelaidae</name>
    <dbReference type="NCBI Taxonomy" id="1938954"/>
    <lineage>
        <taxon>Eukaryota</taxon>
        <taxon>Fungi</taxon>
        <taxon>Fungi incertae sedis</taxon>
        <taxon>Mucoromycota</taxon>
        <taxon>Mucoromycotina</taxon>
        <taxon>Endogonomycetes</taxon>
        <taxon>Endogonales</taxon>
        <taxon>Endogonales incertae sedis</taxon>
        <taxon>Bifiguratus</taxon>
    </lineage>
</organism>
<comment type="caution">
    <text evidence="7">The sequence shown here is derived from an EMBL/GenBank/DDBJ whole genome shotgun (WGS) entry which is preliminary data.</text>
</comment>
<evidence type="ECO:0000256" key="2">
    <source>
        <dbReference type="ARBA" id="ARBA00022980"/>
    </source>
</evidence>
<dbReference type="SUPFAM" id="SSF54211">
    <property type="entry name" value="Ribosomal protein S5 domain 2-like"/>
    <property type="match status" value="1"/>
</dbReference>
<dbReference type="Proteomes" id="UP000242875">
    <property type="component" value="Unassembled WGS sequence"/>
</dbReference>
<keyword evidence="8" id="KW-1185">Reference proteome</keyword>
<evidence type="ECO:0000256" key="4">
    <source>
        <dbReference type="ARBA" id="ARBA00039318"/>
    </source>
</evidence>
<evidence type="ECO:0000256" key="5">
    <source>
        <dbReference type="ARBA" id="ARBA00042623"/>
    </source>
</evidence>
<proteinExistence type="inferred from homology"/>
<dbReference type="GO" id="GO:0003723">
    <property type="term" value="F:RNA binding"/>
    <property type="evidence" value="ECO:0007669"/>
    <property type="project" value="TreeGrafter"/>
</dbReference>
<gene>
    <name evidence="7" type="ORF">BZG36_00402</name>
</gene>
<evidence type="ECO:0000256" key="1">
    <source>
        <dbReference type="ARBA" id="ARBA00005251"/>
    </source>
</evidence>
<dbReference type="GO" id="GO:0005763">
    <property type="term" value="C:mitochondrial small ribosomal subunit"/>
    <property type="evidence" value="ECO:0007669"/>
    <property type="project" value="EnsemblFungi"/>
</dbReference>
<dbReference type="GO" id="GO:0006412">
    <property type="term" value="P:translation"/>
    <property type="evidence" value="ECO:0007669"/>
    <property type="project" value="InterPro"/>
</dbReference>
<dbReference type="NCBIfam" id="NF001099">
    <property type="entry name" value="PRK00132.1"/>
    <property type="match status" value="1"/>
</dbReference>
<dbReference type="Gene3D" id="3.30.230.10">
    <property type="match status" value="1"/>
</dbReference>